<dbReference type="Pfam" id="PF13191">
    <property type="entry name" value="AAA_16"/>
    <property type="match status" value="1"/>
</dbReference>
<dbReference type="SMART" id="SM00421">
    <property type="entry name" value="HTH_LUXR"/>
    <property type="match status" value="1"/>
</dbReference>
<dbReference type="InterPro" id="IPR041664">
    <property type="entry name" value="AAA_16"/>
</dbReference>
<proteinExistence type="predicted"/>
<dbReference type="Gene3D" id="1.10.10.10">
    <property type="entry name" value="Winged helix-like DNA-binding domain superfamily/Winged helix DNA-binding domain"/>
    <property type="match status" value="1"/>
</dbReference>
<feature type="domain" description="HTH luxR-type" evidence="2">
    <location>
        <begin position="868"/>
        <end position="930"/>
    </location>
</feature>
<protein>
    <submittedName>
        <fullName evidence="3">AAA ATPase domain-containing protein</fullName>
    </submittedName>
</protein>
<dbReference type="PANTHER" id="PTHR43214">
    <property type="entry name" value="TWO-COMPONENT RESPONSE REGULATOR"/>
    <property type="match status" value="1"/>
</dbReference>
<dbReference type="STRING" id="1144548.SAMN05443287_102274"/>
<dbReference type="AlphaFoldDB" id="A0A1H6UWL8"/>
<accession>A0A1H6UWL8</accession>
<dbReference type="PROSITE" id="PS50043">
    <property type="entry name" value="HTH_LUXR_2"/>
    <property type="match status" value="1"/>
</dbReference>
<evidence type="ECO:0000256" key="1">
    <source>
        <dbReference type="ARBA" id="ARBA00023125"/>
    </source>
</evidence>
<reference evidence="4" key="1">
    <citation type="submission" date="2016-10" db="EMBL/GenBank/DDBJ databases">
        <authorList>
            <person name="Varghese N."/>
            <person name="Submissions S."/>
        </authorList>
    </citation>
    <scope>NUCLEOTIDE SEQUENCE [LARGE SCALE GENOMIC DNA]</scope>
    <source>
        <strain evidence="4">CGMCC 4.7038</strain>
    </source>
</reference>
<keyword evidence="4" id="KW-1185">Reference proteome</keyword>
<dbReference type="PANTHER" id="PTHR43214:SF42">
    <property type="entry name" value="TRANSCRIPTIONAL REGULATORY PROTEIN DESR"/>
    <property type="match status" value="1"/>
</dbReference>
<evidence type="ECO:0000313" key="4">
    <source>
        <dbReference type="Proteomes" id="UP000198707"/>
    </source>
</evidence>
<dbReference type="GO" id="GO:0006355">
    <property type="term" value="P:regulation of DNA-templated transcription"/>
    <property type="evidence" value="ECO:0007669"/>
    <property type="project" value="InterPro"/>
</dbReference>
<evidence type="ECO:0000313" key="3">
    <source>
        <dbReference type="EMBL" id="SEI92352.1"/>
    </source>
</evidence>
<dbReference type="SUPFAM" id="SSF52540">
    <property type="entry name" value="P-loop containing nucleoside triphosphate hydrolases"/>
    <property type="match status" value="1"/>
</dbReference>
<dbReference type="EMBL" id="FNYV01000002">
    <property type="protein sequence ID" value="SEI92352.1"/>
    <property type="molecule type" value="Genomic_DNA"/>
</dbReference>
<name>A0A1H6UWL8_9ACTN</name>
<dbReference type="PROSITE" id="PS00622">
    <property type="entry name" value="HTH_LUXR_1"/>
    <property type="match status" value="1"/>
</dbReference>
<gene>
    <name evidence="3" type="ORF">SAMN05443287_102274</name>
</gene>
<dbReference type="InterPro" id="IPR036388">
    <property type="entry name" value="WH-like_DNA-bd_sf"/>
</dbReference>
<organism evidence="3 4">
    <name type="scientific">Micromonospora phaseoli</name>
    <dbReference type="NCBI Taxonomy" id="1144548"/>
    <lineage>
        <taxon>Bacteria</taxon>
        <taxon>Bacillati</taxon>
        <taxon>Actinomycetota</taxon>
        <taxon>Actinomycetes</taxon>
        <taxon>Micromonosporales</taxon>
        <taxon>Micromonosporaceae</taxon>
        <taxon>Micromonospora</taxon>
    </lineage>
</organism>
<dbReference type="InterPro" id="IPR039420">
    <property type="entry name" value="WalR-like"/>
</dbReference>
<dbReference type="InterPro" id="IPR027417">
    <property type="entry name" value="P-loop_NTPase"/>
</dbReference>
<dbReference type="GO" id="GO:0003677">
    <property type="term" value="F:DNA binding"/>
    <property type="evidence" value="ECO:0007669"/>
    <property type="project" value="UniProtKB-KW"/>
</dbReference>
<dbReference type="PRINTS" id="PR00038">
    <property type="entry name" value="HTHLUXR"/>
</dbReference>
<dbReference type="InterPro" id="IPR000792">
    <property type="entry name" value="Tscrpt_reg_LuxR_C"/>
</dbReference>
<sequence length="930" mass="97877">MVYASRVQITVLRGREHECREIRELLDRPAGGALLLHGEPGAGRSALLAYAQRHAGGRALLAATGLPDEATLPFAGLQRLLDPVLDRAAALPGRQRQVLRCALAGEGCPEEDRLALSTAVLGLLTAVARNRPLLCTVDDLDLGDPPTARTLAFVARRLHHLPVTILLSAGSDTGVAGIRTHRLLPLEDRDSRSLLADRRPGPQPPAPVLAALTAIAAGNPQALADLADALTPAQWQGQEPLPGAPPPDGALARAYRSLLGRLPDDARRALLLAALAADLDADTLVRAIRSAGSSVEALAPAEAAGVVRVDAQGGVVFGRPLVRDMVGAAASRTELRAVHLLLADVLDAAGQRLPRALHRAAAADGPDPLLATELEAATADGVDDWATAATALTRAADLSDDPSLAVTRRVTAARYAWFAGDPDRARALLHAVAPAPVEPSTGAPPPSAQPAVTSVVGHADLLRGEMRLRCGAPPAALPTLLAAATALAETDRGSAMVALVRAGEAVCFSGEQYRYAEVARRMAALRRDGDPPQAQLMSTLVGGVAATLRGEHTGAGPLLRRAVVLGGRLTGAALTPTALSGAAVAGLLVAVDAPAHRLADRAVELARDRGELSLLPRTLELRAMTEYWLGRHATAIQSCQEGLRVARAGGQHTCAAVHLGLLAVLAAVRAERDTSLRYVAEMGEAVTPDSRPYALAQWALAVLDLVDARYADAADRLAALARAGTGRGQVLVQVMATPHLVEAATHDGRPAQARAALAVFDRWVGSTASPSRRALSARCHALLAPRGSAEADKQFRAALRLHPAGATFERARTELLFGRELRRSRRPRDARDYLHRARQTFTLLGAQLWAEQATTELRAAGESVGAPDRPAARLLTGQQLHIAYLVASGATNREIATAMFLSTRTVDHHLRNIFHRLGIRSRTELARVLG</sequence>
<dbReference type="SUPFAM" id="SSF46894">
    <property type="entry name" value="C-terminal effector domain of the bipartite response regulators"/>
    <property type="match status" value="1"/>
</dbReference>
<dbReference type="OrthoDB" id="3514764at2"/>
<evidence type="ECO:0000259" key="2">
    <source>
        <dbReference type="PROSITE" id="PS50043"/>
    </source>
</evidence>
<dbReference type="InterPro" id="IPR016032">
    <property type="entry name" value="Sig_transdc_resp-reg_C-effctor"/>
</dbReference>
<dbReference type="CDD" id="cd06170">
    <property type="entry name" value="LuxR_C_like"/>
    <property type="match status" value="1"/>
</dbReference>
<keyword evidence="1" id="KW-0238">DNA-binding</keyword>
<dbReference type="RefSeq" id="WP_092376277.1">
    <property type="nucleotide sequence ID" value="NZ_BOPI01000003.1"/>
</dbReference>
<dbReference type="Pfam" id="PF00196">
    <property type="entry name" value="GerE"/>
    <property type="match status" value="1"/>
</dbReference>
<dbReference type="Proteomes" id="UP000198707">
    <property type="component" value="Unassembled WGS sequence"/>
</dbReference>